<gene>
    <name evidence="3" type="ORF">Slati_0144600</name>
</gene>
<reference evidence="3" key="2">
    <citation type="journal article" date="2024" name="Plant">
        <title>Genomic evolution and insights into agronomic trait innovations of Sesamum species.</title>
        <authorList>
            <person name="Miao H."/>
            <person name="Wang L."/>
            <person name="Qu L."/>
            <person name="Liu H."/>
            <person name="Sun Y."/>
            <person name="Le M."/>
            <person name="Wang Q."/>
            <person name="Wei S."/>
            <person name="Zheng Y."/>
            <person name="Lin W."/>
            <person name="Duan Y."/>
            <person name="Cao H."/>
            <person name="Xiong S."/>
            <person name="Wang X."/>
            <person name="Wei L."/>
            <person name="Li C."/>
            <person name="Ma Q."/>
            <person name="Ju M."/>
            <person name="Zhao R."/>
            <person name="Li G."/>
            <person name="Mu C."/>
            <person name="Tian Q."/>
            <person name="Mei H."/>
            <person name="Zhang T."/>
            <person name="Gao T."/>
            <person name="Zhang H."/>
        </authorList>
    </citation>
    <scope>NUCLEOTIDE SEQUENCE</scope>
    <source>
        <strain evidence="3">KEN1</strain>
    </source>
</reference>
<comment type="caution">
    <text evidence="3">The sequence shown here is derived from an EMBL/GenBank/DDBJ whole genome shotgun (WGS) entry which is preliminary data.</text>
</comment>
<name>A0AAW2YAT5_9LAMI</name>
<dbReference type="InterPro" id="IPR057670">
    <property type="entry name" value="SH3_retrovirus"/>
</dbReference>
<dbReference type="AlphaFoldDB" id="A0AAW2YAT5"/>
<evidence type="ECO:0000313" key="3">
    <source>
        <dbReference type="EMBL" id="KAL0462570.1"/>
    </source>
</evidence>
<protein>
    <submittedName>
        <fullName evidence="3">Retrovirus-related Pol polyprotein from transposon RE1</fullName>
    </submittedName>
</protein>
<feature type="domain" description="Retroviral polymerase SH3-like" evidence="2">
    <location>
        <begin position="31"/>
        <end position="92"/>
    </location>
</feature>
<reference evidence="3" key="1">
    <citation type="submission" date="2020-06" db="EMBL/GenBank/DDBJ databases">
        <authorList>
            <person name="Li T."/>
            <person name="Hu X."/>
            <person name="Zhang T."/>
            <person name="Song X."/>
            <person name="Zhang H."/>
            <person name="Dai N."/>
            <person name="Sheng W."/>
            <person name="Hou X."/>
            <person name="Wei L."/>
        </authorList>
    </citation>
    <scope>NUCLEOTIDE SEQUENCE</scope>
    <source>
        <strain evidence="3">KEN1</strain>
        <tissue evidence="3">Leaf</tissue>
    </source>
</reference>
<dbReference type="Pfam" id="PF25597">
    <property type="entry name" value="SH3_retrovirus"/>
    <property type="match status" value="1"/>
</dbReference>
<evidence type="ECO:0000259" key="1">
    <source>
        <dbReference type="Pfam" id="PF07727"/>
    </source>
</evidence>
<proteinExistence type="predicted"/>
<evidence type="ECO:0000259" key="2">
    <source>
        <dbReference type="Pfam" id="PF25597"/>
    </source>
</evidence>
<sequence length="317" mass="35865">MLPTALLNWKSPFEILYHKPPTLTQLRVFGCLCYEANVYPTKHKFEPRVSKCIFLGYSQSQKTYKVYDIHCNIMFTSRDVVFHENTFPFKNIPTEPDPIPLPLPISEPTTDDTLEIPTTPTMFLASSDHISPLPPSHPPPPLTLRKSHRQSPKPTWMADYVCHCTFLASAHCTPSSFAPPHISSVAQLSSKQEPRTYLQASKDEKWIAAMQQEIQALERSGTWEITTLPIGKRVISSRWVFKLKLNPNGSIERYKARLVAKGYIQIEGVEYFDSFSPIAKSVSTRVFLAVATAKGWPVLQLDANFGYLERSLYGSSS</sequence>
<dbReference type="Pfam" id="PF07727">
    <property type="entry name" value="RVT_2"/>
    <property type="match status" value="1"/>
</dbReference>
<accession>A0AAW2YAT5</accession>
<feature type="domain" description="Reverse transcriptase Ty1/copia-type" evidence="1">
    <location>
        <begin position="222"/>
        <end position="310"/>
    </location>
</feature>
<dbReference type="InterPro" id="IPR013103">
    <property type="entry name" value="RVT_2"/>
</dbReference>
<organism evidence="3">
    <name type="scientific">Sesamum latifolium</name>
    <dbReference type="NCBI Taxonomy" id="2727402"/>
    <lineage>
        <taxon>Eukaryota</taxon>
        <taxon>Viridiplantae</taxon>
        <taxon>Streptophyta</taxon>
        <taxon>Embryophyta</taxon>
        <taxon>Tracheophyta</taxon>
        <taxon>Spermatophyta</taxon>
        <taxon>Magnoliopsida</taxon>
        <taxon>eudicotyledons</taxon>
        <taxon>Gunneridae</taxon>
        <taxon>Pentapetalae</taxon>
        <taxon>asterids</taxon>
        <taxon>lamiids</taxon>
        <taxon>Lamiales</taxon>
        <taxon>Pedaliaceae</taxon>
        <taxon>Sesamum</taxon>
    </lineage>
</organism>
<dbReference type="EMBL" id="JACGWN010000001">
    <property type="protein sequence ID" value="KAL0462570.1"/>
    <property type="molecule type" value="Genomic_DNA"/>
</dbReference>